<sequence>MNQYDAVIIGFGKGGKTLAGFMAKQGKKVAVIEKSEQMYGGTCINIGCIPTKKLVHKAKVALYKGLNSFEEKAAEYRQAIEEKHSLVEMLRTKNFNMLNDNPNIEIYNGAASFVSDSIIQVKTKEGMIELKGEKIFINTGATTIVPNIPGIHESNKIYTSTTIMEHTELPKHLVIVGGGYIGLEFASIYATFGSKVTVIESSDRIAMREDEDISEVVKEVLEKKGIKFVLNSKVDAFENKEDEVVVNYTNNVSNEQMQLIGDAVLIATGRKPNTEELNLQVAGVEVNERGAVVVDSRLQTSVPHIWALGDVNGGPQFTYISLDDFRIVKDNLFGEGKRTVEDRKFTVYSVFIEPNLSRVGLSESEARAKGYDIKVAKLPVAAVPRARVINEIEGVMKAIVDAKTNKILGCTLLCAESSEMINIVSTAMELDQDYTFLRDHIFTHPTMSEALNELFGLI</sequence>
<comment type="similarity">
    <text evidence="1 11">Belongs to the class-I pyridine nucleotide-disulfide oxidoreductase family.</text>
</comment>
<feature type="binding site" evidence="9">
    <location>
        <begin position="177"/>
        <end position="184"/>
    </location>
    <ligand>
        <name>NAD(+)</name>
        <dbReference type="ChEBI" id="CHEBI:57540"/>
    </ligand>
</feature>
<keyword evidence="2 11" id="KW-0285">Flavoprotein</keyword>
<dbReference type="InterPro" id="IPR012999">
    <property type="entry name" value="Pyr_OxRdtase_I_AS"/>
</dbReference>
<feature type="binding site" evidence="9">
    <location>
        <position position="52"/>
    </location>
    <ligand>
        <name>FAD</name>
        <dbReference type="ChEBI" id="CHEBI:57692"/>
    </ligand>
</feature>
<dbReference type="Proteomes" id="UP001169242">
    <property type="component" value="Unassembled WGS sequence"/>
</dbReference>
<evidence type="ECO:0000256" key="4">
    <source>
        <dbReference type="ARBA" id="ARBA00022857"/>
    </source>
</evidence>
<keyword evidence="4" id="KW-0521">NADP</keyword>
<comment type="cofactor">
    <cofactor evidence="9">
        <name>FAD</name>
        <dbReference type="ChEBI" id="CHEBI:57692"/>
    </cofactor>
    <text evidence="9">Binds 1 FAD per subunit.</text>
</comment>
<dbReference type="InterPro" id="IPR023753">
    <property type="entry name" value="FAD/NAD-binding_dom"/>
</dbReference>
<dbReference type="FunFam" id="3.30.390.30:FF:000001">
    <property type="entry name" value="Dihydrolipoyl dehydrogenase"/>
    <property type="match status" value="1"/>
</dbReference>
<dbReference type="PRINTS" id="PR00368">
    <property type="entry name" value="FADPNR"/>
</dbReference>
<dbReference type="PIRSF" id="PIRSF000350">
    <property type="entry name" value="Mercury_reductase_MerA"/>
    <property type="match status" value="1"/>
</dbReference>
<proteinExistence type="inferred from homology"/>
<dbReference type="PROSITE" id="PS00076">
    <property type="entry name" value="PYRIDINE_REDOX_1"/>
    <property type="match status" value="1"/>
</dbReference>
<dbReference type="InterPro" id="IPR036188">
    <property type="entry name" value="FAD/NAD-bd_sf"/>
</dbReference>
<dbReference type="SUPFAM" id="SSF51905">
    <property type="entry name" value="FAD/NAD(P)-binding domain"/>
    <property type="match status" value="1"/>
</dbReference>
<dbReference type="Gene3D" id="3.50.50.60">
    <property type="entry name" value="FAD/NAD(P)-binding domain"/>
    <property type="match status" value="2"/>
</dbReference>
<dbReference type="InterPro" id="IPR001100">
    <property type="entry name" value="Pyr_nuc-diS_OxRdtase"/>
</dbReference>
<dbReference type="GO" id="GO:0050660">
    <property type="term" value="F:flavin adenine dinucleotide binding"/>
    <property type="evidence" value="ECO:0007669"/>
    <property type="project" value="TreeGrafter"/>
</dbReference>
<keyword evidence="9" id="KW-0520">NAD</keyword>
<feature type="domain" description="Pyridine nucleotide-disulphide oxidoreductase dimerisation" evidence="12">
    <location>
        <begin position="349"/>
        <end position="453"/>
    </location>
</feature>
<feature type="domain" description="FAD/NAD(P)-binding" evidence="13">
    <location>
        <begin position="4"/>
        <end position="320"/>
    </location>
</feature>
<evidence type="ECO:0000259" key="13">
    <source>
        <dbReference type="Pfam" id="PF07992"/>
    </source>
</evidence>
<dbReference type="InterPro" id="IPR004099">
    <property type="entry name" value="Pyr_nucl-diS_OxRdtase_dimer"/>
</dbReference>
<dbReference type="InterPro" id="IPR016156">
    <property type="entry name" value="FAD/NAD-linked_Rdtase_dimer_sf"/>
</dbReference>
<accession>A0AA42DJK0</accession>
<dbReference type="Gene3D" id="3.30.390.30">
    <property type="match status" value="1"/>
</dbReference>
<comment type="caution">
    <text evidence="14">The sequence shown here is derived from an EMBL/GenBank/DDBJ whole genome shotgun (WGS) entry which is preliminary data.</text>
</comment>
<feature type="active site" description="Proton acceptor" evidence="8">
    <location>
        <position position="444"/>
    </location>
</feature>
<dbReference type="PANTHER" id="PTHR43014:SF4">
    <property type="entry name" value="PYRIDINE NUCLEOTIDE-DISULFIDE OXIDOREDUCTASE RCLA-RELATED"/>
    <property type="match status" value="1"/>
</dbReference>
<evidence type="ECO:0000256" key="1">
    <source>
        <dbReference type="ARBA" id="ARBA00007532"/>
    </source>
</evidence>
<evidence type="ECO:0000256" key="9">
    <source>
        <dbReference type="PIRSR" id="PIRSR000350-3"/>
    </source>
</evidence>
<feature type="binding site" evidence="9">
    <location>
        <position position="310"/>
    </location>
    <ligand>
        <name>FAD</name>
        <dbReference type="ChEBI" id="CHEBI:57692"/>
    </ligand>
</feature>
<evidence type="ECO:0000256" key="10">
    <source>
        <dbReference type="PIRSR" id="PIRSR000350-4"/>
    </source>
</evidence>
<dbReference type="Pfam" id="PF02852">
    <property type="entry name" value="Pyr_redox_dim"/>
    <property type="match status" value="1"/>
</dbReference>
<dbReference type="PRINTS" id="PR00411">
    <property type="entry name" value="PNDRDTASEI"/>
</dbReference>
<dbReference type="GO" id="GO:0003955">
    <property type="term" value="F:NAD(P)H dehydrogenase (quinone) activity"/>
    <property type="evidence" value="ECO:0007669"/>
    <property type="project" value="TreeGrafter"/>
</dbReference>
<dbReference type="EMBL" id="JAQIFT010000008">
    <property type="protein sequence ID" value="MDA3730162.1"/>
    <property type="molecule type" value="Genomic_DNA"/>
</dbReference>
<name>A0AA42DJK0_9FIRM</name>
<keyword evidence="6" id="KW-1015">Disulfide bond</keyword>
<keyword evidence="3 9" id="KW-0274">FAD</keyword>
<dbReference type="GO" id="GO:0016668">
    <property type="term" value="F:oxidoreductase activity, acting on a sulfur group of donors, NAD(P) as acceptor"/>
    <property type="evidence" value="ECO:0007669"/>
    <property type="project" value="InterPro"/>
</dbReference>
<feature type="disulfide bond" description="Redox-active" evidence="10">
    <location>
        <begin position="43"/>
        <end position="48"/>
    </location>
</feature>
<dbReference type="AlphaFoldDB" id="A0AA42DJK0"/>
<evidence type="ECO:0000256" key="6">
    <source>
        <dbReference type="ARBA" id="ARBA00023157"/>
    </source>
</evidence>
<evidence type="ECO:0000313" key="14">
    <source>
        <dbReference type="EMBL" id="MDA3730162.1"/>
    </source>
</evidence>
<dbReference type="RefSeq" id="WP_271010884.1">
    <property type="nucleotide sequence ID" value="NZ_JAQIFT010000008.1"/>
</dbReference>
<dbReference type="PANTHER" id="PTHR43014">
    <property type="entry name" value="MERCURIC REDUCTASE"/>
    <property type="match status" value="1"/>
</dbReference>
<gene>
    <name evidence="14" type="ORF">PBV87_01355</name>
</gene>
<feature type="binding site" evidence="9">
    <location>
        <position position="269"/>
    </location>
    <ligand>
        <name>NAD(+)</name>
        <dbReference type="ChEBI" id="CHEBI:57540"/>
    </ligand>
</feature>
<evidence type="ECO:0000256" key="7">
    <source>
        <dbReference type="ARBA" id="ARBA00023284"/>
    </source>
</evidence>
<organism evidence="14 15">
    <name type="scientific">Holtiella tumoricola</name>
    <dbReference type="NCBI Taxonomy" id="3018743"/>
    <lineage>
        <taxon>Bacteria</taxon>
        <taxon>Bacillati</taxon>
        <taxon>Bacillota</taxon>
        <taxon>Clostridia</taxon>
        <taxon>Lachnospirales</taxon>
        <taxon>Cellulosilyticaceae</taxon>
        <taxon>Holtiella</taxon>
    </lineage>
</organism>
<keyword evidence="7 11" id="KW-0676">Redox-active center</keyword>
<keyword evidence="15" id="KW-1185">Reference proteome</keyword>
<evidence type="ECO:0000256" key="5">
    <source>
        <dbReference type="ARBA" id="ARBA00023002"/>
    </source>
</evidence>
<evidence type="ECO:0000256" key="8">
    <source>
        <dbReference type="PIRSR" id="PIRSR000350-2"/>
    </source>
</evidence>
<evidence type="ECO:0000313" key="15">
    <source>
        <dbReference type="Proteomes" id="UP001169242"/>
    </source>
</evidence>
<protein>
    <submittedName>
        <fullName evidence="14">FAD-dependent oxidoreductase</fullName>
    </submittedName>
</protein>
<dbReference type="SUPFAM" id="SSF55424">
    <property type="entry name" value="FAD/NAD-linked reductases, dimerisation (C-terminal) domain"/>
    <property type="match status" value="1"/>
</dbReference>
<evidence type="ECO:0000259" key="12">
    <source>
        <dbReference type="Pfam" id="PF02852"/>
    </source>
</evidence>
<reference evidence="14" key="1">
    <citation type="journal article" date="2023" name="Int. J. Syst. Evol. Microbiol.">
        <title>&lt;i&gt;Holtiella tumoricola&lt;/i&gt; gen. nov. sp. nov., isolated from a human clinical sample.</title>
        <authorList>
            <person name="Allen-Vercoe E."/>
            <person name="Daigneault M.C."/>
            <person name="Vancuren S.J."/>
            <person name="Cochrane K."/>
            <person name="O'Neal L.L."/>
            <person name="Sankaranarayanan K."/>
            <person name="Lawson P.A."/>
        </authorList>
    </citation>
    <scope>NUCLEOTIDE SEQUENCE</scope>
    <source>
        <strain evidence="14">CC70A</strain>
    </source>
</reference>
<dbReference type="Pfam" id="PF07992">
    <property type="entry name" value="Pyr_redox_2"/>
    <property type="match status" value="1"/>
</dbReference>
<keyword evidence="9" id="KW-0547">Nucleotide-binding</keyword>
<evidence type="ECO:0000256" key="2">
    <source>
        <dbReference type="ARBA" id="ARBA00022630"/>
    </source>
</evidence>
<feature type="binding site" evidence="9">
    <location>
        <position position="200"/>
    </location>
    <ligand>
        <name>NAD(+)</name>
        <dbReference type="ChEBI" id="CHEBI:57540"/>
    </ligand>
</feature>
<evidence type="ECO:0000256" key="11">
    <source>
        <dbReference type="RuleBase" id="RU003691"/>
    </source>
</evidence>
<keyword evidence="5 11" id="KW-0560">Oxidoreductase</keyword>
<evidence type="ECO:0000256" key="3">
    <source>
        <dbReference type="ARBA" id="ARBA00022827"/>
    </source>
</evidence>